<dbReference type="RefSeq" id="WP_051649824.1">
    <property type="nucleotide sequence ID" value="NZ_CP006986.1"/>
</dbReference>
<dbReference type="InterPro" id="IPR006139">
    <property type="entry name" value="D-isomer_2_OHA_DH_cat_dom"/>
</dbReference>
<evidence type="ECO:0000256" key="5">
    <source>
        <dbReference type="RuleBase" id="RU003719"/>
    </source>
</evidence>
<dbReference type="PROSITE" id="PS00065">
    <property type="entry name" value="D_2_HYDROXYACID_DH_1"/>
    <property type="match status" value="1"/>
</dbReference>
<organism evidence="8 9">
    <name type="scientific">Rhizobium etli bv. mimosae str. IE4771</name>
    <dbReference type="NCBI Taxonomy" id="1432050"/>
    <lineage>
        <taxon>Bacteria</taxon>
        <taxon>Pseudomonadati</taxon>
        <taxon>Pseudomonadota</taxon>
        <taxon>Alphaproteobacteria</taxon>
        <taxon>Hyphomicrobiales</taxon>
        <taxon>Rhizobiaceae</taxon>
        <taxon>Rhizobium/Agrobacterium group</taxon>
        <taxon>Rhizobium</taxon>
    </lineage>
</organism>
<dbReference type="AlphaFoldDB" id="A0A060HWJ9"/>
<dbReference type="OrthoDB" id="9793626at2"/>
<gene>
    <name evidence="8" type="ORF">IE4771_CH00807</name>
</gene>
<feature type="domain" description="D-isomer specific 2-hydroxyacid dehydrogenase catalytic" evidence="6">
    <location>
        <begin position="39"/>
        <end position="304"/>
    </location>
</feature>
<evidence type="ECO:0000256" key="4">
    <source>
        <dbReference type="ARBA" id="ARBA00023027"/>
    </source>
</evidence>
<dbReference type="PANTHER" id="PTHR42789:SF1">
    <property type="entry name" value="D-ISOMER SPECIFIC 2-HYDROXYACID DEHYDROGENASE FAMILY PROTEIN (AFU_ORTHOLOGUE AFUA_6G10090)"/>
    <property type="match status" value="1"/>
</dbReference>
<evidence type="ECO:0000256" key="3">
    <source>
        <dbReference type="ARBA" id="ARBA00023002"/>
    </source>
</evidence>
<name>A0A060HWJ9_RHIET</name>
<protein>
    <submittedName>
        <fullName evidence="8">D-2-hydroxyacid dehydrogenase protein</fullName>
    </submittedName>
</protein>
<keyword evidence="3 5" id="KW-0560">Oxidoreductase</keyword>
<keyword evidence="2" id="KW-0028">Amino-acid biosynthesis</keyword>
<dbReference type="Pfam" id="PF02826">
    <property type="entry name" value="2-Hacid_dh_C"/>
    <property type="match status" value="1"/>
</dbReference>
<proteinExistence type="inferred from homology"/>
<dbReference type="SUPFAM" id="SSF51735">
    <property type="entry name" value="NAD(P)-binding Rossmann-fold domains"/>
    <property type="match status" value="1"/>
</dbReference>
<sequence>MSQKHNILILEPENYSPQALATYRQMGKVWLAEAESEGEVSVIVVRLAHRIDRKLLDRFPSLRAVISPTTGLTHIDVEECRCRGIQVISLAECRDAINNVTSTAELTLGLMIALLRAVPSALRDVVGNGNWNRNHFRSRQLSRMTLGIVGLGRIGGHMARYAKALSMEIVAYDPHQPQERFAELGARRSDLIPLLKEADIISIHASLTEANYGFLGNSEIAAMRSHALVINTARGGLIDEAALADALRNGKLGGVAVDVLRDEDEGVDWIAESPLVKAAKDGFNVLITPHIGGCTSDAMHVTEESIADVAFRKFGG</sequence>
<evidence type="ECO:0000313" key="8">
    <source>
        <dbReference type="EMBL" id="AIC25962.1"/>
    </source>
</evidence>
<comment type="similarity">
    <text evidence="1 5">Belongs to the D-isomer specific 2-hydroxyacid dehydrogenase family.</text>
</comment>
<dbReference type="InterPro" id="IPR006140">
    <property type="entry name" value="D-isomer_DH_NAD-bd"/>
</dbReference>
<evidence type="ECO:0000256" key="1">
    <source>
        <dbReference type="ARBA" id="ARBA00005854"/>
    </source>
</evidence>
<accession>A0A060HWJ9</accession>
<dbReference type="KEGG" id="rei:IE4771_CH00807"/>
<dbReference type="InterPro" id="IPR050857">
    <property type="entry name" value="D-2-hydroxyacid_DH"/>
</dbReference>
<evidence type="ECO:0000259" key="6">
    <source>
        <dbReference type="Pfam" id="PF00389"/>
    </source>
</evidence>
<feature type="domain" description="D-isomer specific 2-hydroxyacid dehydrogenase NAD-binding" evidence="7">
    <location>
        <begin position="108"/>
        <end position="292"/>
    </location>
</feature>
<keyword evidence="4" id="KW-0520">NAD</keyword>
<dbReference type="PANTHER" id="PTHR42789">
    <property type="entry name" value="D-ISOMER SPECIFIC 2-HYDROXYACID DEHYDROGENASE FAMILY PROTEIN (AFU_ORTHOLOGUE AFUA_6G10090)"/>
    <property type="match status" value="1"/>
</dbReference>
<evidence type="ECO:0000313" key="9">
    <source>
        <dbReference type="Proteomes" id="UP000027180"/>
    </source>
</evidence>
<dbReference type="SUPFAM" id="SSF52283">
    <property type="entry name" value="Formate/glycerate dehydrogenase catalytic domain-like"/>
    <property type="match status" value="1"/>
</dbReference>
<reference evidence="8 9" key="1">
    <citation type="submission" date="2013-12" db="EMBL/GenBank/DDBJ databases">
        <title>Complete genome sequence of Rhizobium etli bv. mimosae IE4771.</title>
        <authorList>
            <person name="Bustos P."/>
            <person name="Santamaria R.I."/>
            <person name="Lozano L."/>
            <person name="Ormeno-Orrillo E."/>
            <person name="Rogel M.A."/>
            <person name="Romero D."/>
            <person name="Cevallos M.A."/>
            <person name="Martinez-Romero E."/>
            <person name="Gonzalez V."/>
        </authorList>
    </citation>
    <scope>NUCLEOTIDE SEQUENCE [LARGE SCALE GENOMIC DNA]</scope>
    <source>
        <strain evidence="8 9">IE4771</strain>
    </source>
</reference>
<dbReference type="GO" id="GO:0016616">
    <property type="term" value="F:oxidoreductase activity, acting on the CH-OH group of donors, NAD or NADP as acceptor"/>
    <property type="evidence" value="ECO:0007669"/>
    <property type="project" value="InterPro"/>
</dbReference>
<dbReference type="Pfam" id="PF00389">
    <property type="entry name" value="2-Hacid_dh"/>
    <property type="match status" value="1"/>
</dbReference>
<evidence type="ECO:0000256" key="2">
    <source>
        <dbReference type="ARBA" id="ARBA00022605"/>
    </source>
</evidence>
<dbReference type="GO" id="GO:0051287">
    <property type="term" value="F:NAD binding"/>
    <property type="evidence" value="ECO:0007669"/>
    <property type="project" value="InterPro"/>
</dbReference>
<dbReference type="Gene3D" id="3.40.50.720">
    <property type="entry name" value="NAD(P)-binding Rossmann-like Domain"/>
    <property type="match status" value="2"/>
</dbReference>
<dbReference type="EMBL" id="CP006986">
    <property type="protein sequence ID" value="AIC25962.1"/>
    <property type="molecule type" value="Genomic_DNA"/>
</dbReference>
<dbReference type="GO" id="GO:0008652">
    <property type="term" value="P:amino acid biosynthetic process"/>
    <property type="evidence" value="ECO:0007669"/>
    <property type="project" value="UniProtKB-KW"/>
</dbReference>
<dbReference type="HOGENOM" id="CLU_019796_1_3_5"/>
<dbReference type="InterPro" id="IPR029752">
    <property type="entry name" value="D-isomer_DH_CS1"/>
</dbReference>
<evidence type="ECO:0000259" key="7">
    <source>
        <dbReference type="Pfam" id="PF02826"/>
    </source>
</evidence>
<dbReference type="Proteomes" id="UP000027180">
    <property type="component" value="Chromosome"/>
</dbReference>
<dbReference type="InterPro" id="IPR036291">
    <property type="entry name" value="NAD(P)-bd_dom_sf"/>
</dbReference>